<name>A0ACA9JWU0_9GLOM</name>
<keyword evidence="2" id="KW-1185">Reference proteome</keyword>
<organism evidence="1 2">
    <name type="scientific">Cetraspora pellucida</name>
    <dbReference type="NCBI Taxonomy" id="1433469"/>
    <lineage>
        <taxon>Eukaryota</taxon>
        <taxon>Fungi</taxon>
        <taxon>Fungi incertae sedis</taxon>
        <taxon>Mucoromycota</taxon>
        <taxon>Glomeromycotina</taxon>
        <taxon>Glomeromycetes</taxon>
        <taxon>Diversisporales</taxon>
        <taxon>Gigasporaceae</taxon>
        <taxon>Cetraspora</taxon>
    </lineage>
</organism>
<evidence type="ECO:0000313" key="1">
    <source>
        <dbReference type="EMBL" id="CAG8440309.1"/>
    </source>
</evidence>
<dbReference type="Proteomes" id="UP000789366">
    <property type="component" value="Unassembled WGS sequence"/>
</dbReference>
<reference evidence="1" key="1">
    <citation type="submission" date="2021-06" db="EMBL/GenBank/DDBJ databases">
        <authorList>
            <person name="Kallberg Y."/>
            <person name="Tangrot J."/>
            <person name="Rosling A."/>
        </authorList>
    </citation>
    <scope>NUCLEOTIDE SEQUENCE</scope>
    <source>
        <strain evidence="1">28 12/20/2015</strain>
    </source>
</reference>
<evidence type="ECO:0000313" key="2">
    <source>
        <dbReference type="Proteomes" id="UP000789366"/>
    </source>
</evidence>
<accession>A0ACA9JWU0</accession>
<protein>
    <submittedName>
        <fullName evidence="1">11893_t:CDS:1</fullName>
    </submittedName>
</protein>
<gene>
    <name evidence="1" type="ORF">SPELUC_LOCUS123</name>
</gene>
<comment type="caution">
    <text evidence="1">The sequence shown here is derived from an EMBL/GenBank/DDBJ whole genome shotgun (WGS) entry which is preliminary data.</text>
</comment>
<dbReference type="EMBL" id="CAJVPW010000033">
    <property type="protein sequence ID" value="CAG8440309.1"/>
    <property type="molecule type" value="Genomic_DNA"/>
</dbReference>
<sequence>MGIEQLSSIIVKNNVERVIVFDNAECSNCEMKEIEEELKKDGIAELEAITNRTPQQEQELQDKKAELAKLEAQNTNENKSTN</sequence>
<proteinExistence type="predicted"/>